<reference evidence="2" key="2">
    <citation type="submission" date="2020-05" db="UniProtKB">
        <authorList>
            <consortium name="EnsemblMetazoa"/>
        </authorList>
    </citation>
    <scope>IDENTIFICATION</scope>
</reference>
<reference evidence="1 3" key="1">
    <citation type="journal article" date="2014" name="BMC Genomics">
        <title>Genome sequence of Anopheles sinensis provides insight into genetics basis of mosquito competence for malaria parasites.</title>
        <authorList>
            <person name="Zhou D."/>
            <person name="Zhang D."/>
            <person name="Ding G."/>
            <person name="Shi L."/>
            <person name="Hou Q."/>
            <person name="Ye Y."/>
            <person name="Xu Y."/>
            <person name="Zhou H."/>
            <person name="Xiong C."/>
            <person name="Li S."/>
            <person name="Yu J."/>
            <person name="Hong S."/>
            <person name="Yu X."/>
            <person name="Zou P."/>
            <person name="Chen C."/>
            <person name="Chang X."/>
            <person name="Wang W."/>
            <person name="Lv Y."/>
            <person name="Sun Y."/>
            <person name="Ma L."/>
            <person name="Shen B."/>
            <person name="Zhu C."/>
        </authorList>
    </citation>
    <scope>NUCLEOTIDE SEQUENCE [LARGE SCALE GENOMIC DNA]</scope>
</reference>
<gene>
    <name evidence="1" type="ORF">ZHAS_00010792</name>
</gene>
<name>A0A084VY80_ANOSI</name>
<evidence type="ECO:0000313" key="1">
    <source>
        <dbReference type="EMBL" id="KFB42924.1"/>
    </source>
</evidence>
<dbReference type="AlphaFoldDB" id="A0A084VY80"/>
<dbReference type="EnsemblMetazoa" id="ASIC010792-RA">
    <property type="protein sequence ID" value="ASIC010792-PA"/>
    <property type="gene ID" value="ASIC010792"/>
</dbReference>
<accession>A0A084VY80</accession>
<keyword evidence="3" id="KW-1185">Reference proteome</keyword>
<evidence type="ECO:0000313" key="2">
    <source>
        <dbReference type="EnsemblMetazoa" id="ASIC010792-PA"/>
    </source>
</evidence>
<protein>
    <submittedName>
        <fullName evidence="1 2">Cysteine-rich receptor-like protein kinase</fullName>
    </submittedName>
</protein>
<evidence type="ECO:0000313" key="3">
    <source>
        <dbReference type="Proteomes" id="UP000030765"/>
    </source>
</evidence>
<dbReference type="STRING" id="74873.A0A084VY80"/>
<keyword evidence="1" id="KW-0418">Kinase</keyword>
<organism evidence="1">
    <name type="scientific">Anopheles sinensis</name>
    <name type="common">Mosquito</name>
    <dbReference type="NCBI Taxonomy" id="74873"/>
    <lineage>
        <taxon>Eukaryota</taxon>
        <taxon>Metazoa</taxon>
        <taxon>Ecdysozoa</taxon>
        <taxon>Arthropoda</taxon>
        <taxon>Hexapoda</taxon>
        <taxon>Insecta</taxon>
        <taxon>Pterygota</taxon>
        <taxon>Neoptera</taxon>
        <taxon>Endopterygota</taxon>
        <taxon>Diptera</taxon>
        <taxon>Nematocera</taxon>
        <taxon>Culicoidea</taxon>
        <taxon>Culicidae</taxon>
        <taxon>Anophelinae</taxon>
        <taxon>Anopheles</taxon>
    </lineage>
</organism>
<dbReference type="GO" id="GO:0016301">
    <property type="term" value="F:kinase activity"/>
    <property type="evidence" value="ECO:0007669"/>
    <property type="project" value="UniProtKB-KW"/>
</dbReference>
<dbReference type="EMBL" id="ATLV01018326">
    <property type="status" value="NOT_ANNOTATED_CDS"/>
    <property type="molecule type" value="Genomic_DNA"/>
</dbReference>
<dbReference type="Proteomes" id="UP000030765">
    <property type="component" value="Unassembled WGS sequence"/>
</dbReference>
<sequence length="64" mass="6819">MATIFSELQLLRCIMTGKFGCCPKNPVSRCSVASIAPKYSVDSSVGPRIVLRTGVFGYVCLCGS</sequence>
<keyword evidence="1" id="KW-0675">Receptor</keyword>
<proteinExistence type="predicted"/>
<keyword evidence="1" id="KW-0808">Transferase</keyword>
<dbReference type="EMBL" id="KE525231">
    <property type="protein sequence ID" value="KFB42924.1"/>
    <property type="molecule type" value="Genomic_DNA"/>
</dbReference>
<dbReference type="VEuPathDB" id="VectorBase:ASIC010792"/>